<gene>
    <name evidence="2" type="ORF">E0L32_009518</name>
</gene>
<evidence type="ECO:0000313" key="2">
    <source>
        <dbReference type="EMBL" id="TPX09326.1"/>
    </source>
</evidence>
<dbReference type="PANTHER" id="PTHR48079">
    <property type="entry name" value="PROTEIN YEEZ"/>
    <property type="match status" value="1"/>
</dbReference>
<dbReference type="PANTHER" id="PTHR48079:SF6">
    <property type="entry name" value="NAD(P)-BINDING DOMAIN-CONTAINING PROTEIN-RELATED"/>
    <property type="match status" value="1"/>
</dbReference>
<dbReference type="Proteomes" id="UP000319257">
    <property type="component" value="Unassembled WGS sequence"/>
</dbReference>
<dbReference type="Pfam" id="PF01370">
    <property type="entry name" value="Epimerase"/>
    <property type="match status" value="1"/>
</dbReference>
<dbReference type="GeneID" id="41976965"/>
<protein>
    <recommendedName>
        <fullName evidence="1">NAD-dependent epimerase/dehydratase domain-containing protein</fullName>
    </recommendedName>
</protein>
<dbReference type="EMBL" id="SKBQ01000069">
    <property type="protein sequence ID" value="TPX09326.1"/>
    <property type="molecule type" value="Genomic_DNA"/>
</dbReference>
<dbReference type="InterPro" id="IPR051783">
    <property type="entry name" value="NAD(P)-dependent_oxidoreduct"/>
</dbReference>
<sequence length="354" mass="38912">MALKIFLTGVTGYIGGDIFYEVYNAHPEYEWSVLVRNEERGKLVSDKYPKVRLVYGSLHDAGVLEKEAAAADIVIHTADSADDVPSATAIAKGLAAGHTPERPAFWLHICGTGILQWYDAQEKRYGQPPLPDQRYGDVTDIARIASFPDAALHRDVDKVVLACAAGHYPAVRVAVVGPPCIYGPGRGPVNGRSIQAYDMARFMLREGFAPVAGAGLAEWDNVHVHDVARLFRVLVDAAQDARYRDDAEVFGPRAYYFVANGVHSWGQVARWLAEEAYKQGFMGEVKAEEITLEAMRNLESKGNASWFMNSKGVPERAKKYFGFQPQGRSLQDEIPDIVAGEAKLLGIKPTGHTH</sequence>
<dbReference type="AlphaFoldDB" id="A0A507ARK9"/>
<dbReference type="InterPro" id="IPR036291">
    <property type="entry name" value="NAD(P)-bd_dom_sf"/>
</dbReference>
<dbReference type="InterPro" id="IPR001509">
    <property type="entry name" value="Epimerase_deHydtase"/>
</dbReference>
<dbReference type="OrthoDB" id="2130169at2759"/>
<dbReference type="STRING" id="1093900.A0A507ARK9"/>
<dbReference type="GO" id="GO:0005737">
    <property type="term" value="C:cytoplasm"/>
    <property type="evidence" value="ECO:0007669"/>
    <property type="project" value="TreeGrafter"/>
</dbReference>
<evidence type="ECO:0000259" key="1">
    <source>
        <dbReference type="Pfam" id="PF01370"/>
    </source>
</evidence>
<keyword evidence="3" id="KW-1185">Reference proteome</keyword>
<dbReference type="Gene3D" id="3.40.50.720">
    <property type="entry name" value="NAD(P)-binding Rossmann-like Domain"/>
    <property type="match status" value="2"/>
</dbReference>
<name>A0A507ARK9_9PEZI</name>
<accession>A0A507ARK9</accession>
<dbReference type="InParanoid" id="A0A507ARK9"/>
<evidence type="ECO:0000313" key="3">
    <source>
        <dbReference type="Proteomes" id="UP000319257"/>
    </source>
</evidence>
<dbReference type="RefSeq" id="XP_030991037.1">
    <property type="nucleotide sequence ID" value="XM_031144492.1"/>
</dbReference>
<feature type="domain" description="NAD-dependent epimerase/dehydratase" evidence="1">
    <location>
        <begin position="5"/>
        <end position="84"/>
    </location>
</feature>
<proteinExistence type="predicted"/>
<comment type="caution">
    <text evidence="2">The sequence shown here is derived from an EMBL/GenBank/DDBJ whole genome shotgun (WGS) entry which is preliminary data.</text>
</comment>
<organism evidence="2 3">
    <name type="scientific">Thyridium curvatum</name>
    <dbReference type="NCBI Taxonomy" id="1093900"/>
    <lineage>
        <taxon>Eukaryota</taxon>
        <taxon>Fungi</taxon>
        <taxon>Dikarya</taxon>
        <taxon>Ascomycota</taxon>
        <taxon>Pezizomycotina</taxon>
        <taxon>Sordariomycetes</taxon>
        <taxon>Sordariomycetidae</taxon>
        <taxon>Thyridiales</taxon>
        <taxon>Thyridiaceae</taxon>
        <taxon>Thyridium</taxon>
    </lineage>
</organism>
<reference evidence="2 3" key="1">
    <citation type="submission" date="2019-06" db="EMBL/GenBank/DDBJ databases">
        <title>Draft genome sequence of the filamentous fungus Phialemoniopsis curvata isolated from diesel fuel.</title>
        <authorList>
            <person name="Varaljay V.A."/>
            <person name="Lyon W.J."/>
            <person name="Crouch A.L."/>
            <person name="Drake C.E."/>
            <person name="Hollomon J.M."/>
            <person name="Nadeau L.J."/>
            <person name="Nunn H.S."/>
            <person name="Stevenson B.S."/>
            <person name="Bojanowski C.L."/>
            <person name="Crookes-Goodson W.J."/>
        </authorList>
    </citation>
    <scope>NUCLEOTIDE SEQUENCE [LARGE SCALE GENOMIC DNA]</scope>
    <source>
        <strain evidence="2 3">D216</strain>
    </source>
</reference>
<dbReference type="SUPFAM" id="SSF51735">
    <property type="entry name" value="NAD(P)-binding Rossmann-fold domains"/>
    <property type="match status" value="1"/>
</dbReference>
<dbReference type="GO" id="GO:0004029">
    <property type="term" value="F:aldehyde dehydrogenase (NAD+) activity"/>
    <property type="evidence" value="ECO:0007669"/>
    <property type="project" value="TreeGrafter"/>
</dbReference>